<feature type="domain" description="Core-binding (CB)" evidence="7">
    <location>
        <begin position="117"/>
        <end position="197"/>
    </location>
</feature>
<accession>A0A934T0L5</accession>
<dbReference type="Gene3D" id="1.10.150.130">
    <property type="match status" value="1"/>
</dbReference>
<name>A0A934T0L5_9BURK</name>
<evidence type="ECO:0000259" key="6">
    <source>
        <dbReference type="PROSITE" id="PS51898"/>
    </source>
</evidence>
<dbReference type="Pfam" id="PF02899">
    <property type="entry name" value="Phage_int_SAM_1"/>
    <property type="match status" value="1"/>
</dbReference>
<dbReference type="PROSITE" id="PS51900">
    <property type="entry name" value="CB"/>
    <property type="match status" value="1"/>
</dbReference>
<comment type="similarity">
    <text evidence="1">Belongs to the 'phage' integrase family.</text>
</comment>
<dbReference type="Pfam" id="PF00589">
    <property type="entry name" value="Phage_integrase"/>
    <property type="match status" value="1"/>
</dbReference>
<dbReference type="SUPFAM" id="SSF56349">
    <property type="entry name" value="DNA breaking-rejoining enzymes"/>
    <property type="match status" value="1"/>
</dbReference>
<gene>
    <name evidence="8" type="ORF">JJB74_16980</name>
</gene>
<dbReference type="InterPro" id="IPR050090">
    <property type="entry name" value="Tyrosine_recombinase_XerCD"/>
</dbReference>
<dbReference type="PANTHER" id="PTHR30349:SF41">
    <property type="entry name" value="INTEGRASE_RECOMBINASE PROTEIN MJ0367-RELATED"/>
    <property type="match status" value="1"/>
</dbReference>
<dbReference type="InterPro" id="IPR044068">
    <property type="entry name" value="CB"/>
</dbReference>
<dbReference type="InterPro" id="IPR013762">
    <property type="entry name" value="Integrase-like_cat_sf"/>
</dbReference>
<dbReference type="GO" id="GO:0015074">
    <property type="term" value="P:DNA integration"/>
    <property type="evidence" value="ECO:0007669"/>
    <property type="project" value="UniProtKB-KW"/>
</dbReference>
<evidence type="ECO:0000259" key="7">
    <source>
        <dbReference type="PROSITE" id="PS51900"/>
    </source>
</evidence>
<evidence type="ECO:0000313" key="8">
    <source>
        <dbReference type="EMBL" id="MBK4736319.1"/>
    </source>
</evidence>
<comment type="caution">
    <text evidence="8">The sequence shown here is derived from an EMBL/GenBank/DDBJ whole genome shotgun (WGS) entry which is preliminary data.</text>
</comment>
<keyword evidence="2" id="KW-0229">DNA integration</keyword>
<dbReference type="PROSITE" id="PS51898">
    <property type="entry name" value="TYR_RECOMBINASE"/>
    <property type="match status" value="1"/>
</dbReference>
<protein>
    <submittedName>
        <fullName evidence="8">Site-specific integrase</fullName>
    </submittedName>
</protein>
<dbReference type="InterPro" id="IPR011010">
    <property type="entry name" value="DNA_brk_join_enz"/>
</dbReference>
<dbReference type="Proteomes" id="UP000622890">
    <property type="component" value="Unassembled WGS sequence"/>
</dbReference>
<dbReference type="GO" id="GO:0006310">
    <property type="term" value="P:DNA recombination"/>
    <property type="evidence" value="ECO:0007669"/>
    <property type="project" value="UniProtKB-KW"/>
</dbReference>
<evidence type="ECO:0000313" key="9">
    <source>
        <dbReference type="Proteomes" id="UP000622890"/>
    </source>
</evidence>
<dbReference type="InterPro" id="IPR010998">
    <property type="entry name" value="Integrase_recombinase_N"/>
</dbReference>
<dbReference type="GO" id="GO:0003677">
    <property type="term" value="F:DNA binding"/>
    <property type="evidence" value="ECO:0007669"/>
    <property type="project" value="UniProtKB-UniRule"/>
</dbReference>
<dbReference type="PANTHER" id="PTHR30349">
    <property type="entry name" value="PHAGE INTEGRASE-RELATED"/>
    <property type="match status" value="1"/>
</dbReference>
<dbReference type="Gene3D" id="1.10.443.10">
    <property type="entry name" value="Intergrase catalytic core"/>
    <property type="match status" value="1"/>
</dbReference>
<dbReference type="EMBL" id="JAEPBG010000007">
    <property type="protein sequence ID" value="MBK4736319.1"/>
    <property type="molecule type" value="Genomic_DNA"/>
</dbReference>
<reference evidence="8" key="1">
    <citation type="submission" date="2021-01" db="EMBL/GenBank/DDBJ databases">
        <title>Genome sequence of strain Noviherbaspirillum sp. DKR-6.</title>
        <authorList>
            <person name="Chaudhary D.K."/>
        </authorList>
    </citation>
    <scope>NUCLEOTIDE SEQUENCE</scope>
    <source>
        <strain evidence="8">DKR-6</strain>
    </source>
</reference>
<dbReference type="AlphaFoldDB" id="A0A934T0L5"/>
<dbReference type="InterPro" id="IPR002104">
    <property type="entry name" value="Integrase_catalytic"/>
</dbReference>
<evidence type="ECO:0000256" key="2">
    <source>
        <dbReference type="ARBA" id="ARBA00022908"/>
    </source>
</evidence>
<evidence type="ECO:0000256" key="4">
    <source>
        <dbReference type="ARBA" id="ARBA00023172"/>
    </source>
</evidence>
<sequence>MLNLPIYLRGSSYYLHTRVAGKQLKRSLQTKDKKTAIIRAVRMMEFILSKIVNPDSFDLSNVRKYEIDISKGIYRADGPEDHQMMMEALKSIKGIGISQVEPETSTEKPQQKKKTGLTMPEVLEKLFLVKPHLSQATILSYRKAVTEFSQFLKNPMISNIGKIDVTKYQEYLANKGNTSRTIDNKISVLGSIFNFAVTQGYMFSDNPAKERKLLSNKEKKRTGYAIFQRSEITEIFDSAFLKTAKQDDPDYYWTLVLGLITGCRISEITSLTKQQFKVTESGIRYIKINDSKTQAGVRSIPISDRLFINGLEDFIADKEEQIFKYKLRLGKGSGNAVGKKFKRHLEELGIDRPKLVFHSLRKFCNDFLKNTGIPYEARCQYIGHEIDDINNTFYSNEFTVEMLAEILKKSLFQLEMMAGLIRTKF</sequence>
<keyword evidence="3 5" id="KW-0238">DNA-binding</keyword>
<evidence type="ECO:0000256" key="1">
    <source>
        <dbReference type="ARBA" id="ARBA00008857"/>
    </source>
</evidence>
<proteinExistence type="inferred from homology"/>
<evidence type="ECO:0000256" key="5">
    <source>
        <dbReference type="PROSITE-ProRule" id="PRU01248"/>
    </source>
</evidence>
<dbReference type="RefSeq" id="WP_200593663.1">
    <property type="nucleotide sequence ID" value="NZ_JAEPBG010000007.1"/>
</dbReference>
<evidence type="ECO:0000256" key="3">
    <source>
        <dbReference type="ARBA" id="ARBA00023125"/>
    </source>
</evidence>
<dbReference type="InterPro" id="IPR004107">
    <property type="entry name" value="Integrase_SAM-like_N"/>
</dbReference>
<organism evidence="8 9">
    <name type="scientific">Noviherbaspirillum pedocola</name>
    <dbReference type="NCBI Taxonomy" id="2801341"/>
    <lineage>
        <taxon>Bacteria</taxon>
        <taxon>Pseudomonadati</taxon>
        <taxon>Pseudomonadota</taxon>
        <taxon>Betaproteobacteria</taxon>
        <taxon>Burkholderiales</taxon>
        <taxon>Oxalobacteraceae</taxon>
        <taxon>Noviherbaspirillum</taxon>
    </lineage>
</organism>
<keyword evidence="4" id="KW-0233">DNA recombination</keyword>
<feature type="domain" description="Tyr recombinase" evidence="6">
    <location>
        <begin position="227"/>
        <end position="408"/>
    </location>
</feature>
<keyword evidence="9" id="KW-1185">Reference proteome</keyword>